<dbReference type="Pfam" id="PF12833">
    <property type="entry name" value="HTH_18"/>
    <property type="match status" value="1"/>
</dbReference>
<dbReference type="AlphaFoldDB" id="A0A853GXW1"/>
<evidence type="ECO:0000259" key="9">
    <source>
        <dbReference type="PROSITE" id="PS50110"/>
    </source>
</evidence>
<comment type="caution">
    <text evidence="10">The sequence shown here is derived from an EMBL/GenBank/DDBJ whole genome shotgun (WGS) entry which is preliminary data.</text>
</comment>
<keyword evidence="1 6" id="KW-0597">Phosphoprotein</keyword>
<evidence type="ECO:0000256" key="7">
    <source>
        <dbReference type="SAM" id="MobiDB-lite"/>
    </source>
</evidence>
<dbReference type="InterPro" id="IPR001789">
    <property type="entry name" value="Sig_transdc_resp-reg_receiver"/>
</dbReference>
<evidence type="ECO:0000256" key="6">
    <source>
        <dbReference type="PROSITE-ProRule" id="PRU00169"/>
    </source>
</evidence>
<keyword evidence="11" id="KW-1185">Reference proteome</keyword>
<keyword evidence="5" id="KW-0804">Transcription</keyword>
<dbReference type="Proteomes" id="UP000554144">
    <property type="component" value="Unassembled WGS sequence"/>
</dbReference>
<dbReference type="PROSITE" id="PS01124">
    <property type="entry name" value="HTH_ARAC_FAMILY_2"/>
    <property type="match status" value="1"/>
</dbReference>
<reference evidence="10 11" key="1">
    <citation type="submission" date="2020-07" db="EMBL/GenBank/DDBJ databases">
        <title>Taxonomic revisions and descriptions of new bacterial species based on genomic comparisons in the high-G+C-content subgroup of the family Alcaligenaceae.</title>
        <authorList>
            <person name="Szabo A."/>
            <person name="Felfoldi T."/>
        </authorList>
    </citation>
    <scope>NUCLEOTIDE SEQUENCE [LARGE SCALE GENOMIC DNA]</scope>
    <source>
        <strain evidence="10 11">DSM 25667</strain>
    </source>
</reference>
<dbReference type="InterPro" id="IPR039420">
    <property type="entry name" value="WalR-like"/>
</dbReference>
<dbReference type="Gene3D" id="3.40.50.2300">
    <property type="match status" value="1"/>
</dbReference>
<feature type="region of interest" description="Disordered" evidence="7">
    <location>
        <begin position="249"/>
        <end position="272"/>
    </location>
</feature>
<dbReference type="PROSITE" id="PS50110">
    <property type="entry name" value="RESPONSE_REGULATORY"/>
    <property type="match status" value="1"/>
</dbReference>
<organism evidence="10 11">
    <name type="scientific">Pollutimonas harenae</name>
    <dbReference type="NCBI Taxonomy" id="657015"/>
    <lineage>
        <taxon>Bacteria</taxon>
        <taxon>Pseudomonadati</taxon>
        <taxon>Pseudomonadota</taxon>
        <taxon>Betaproteobacteria</taxon>
        <taxon>Burkholderiales</taxon>
        <taxon>Alcaligenaceae</taxon>
        <taxon>Pollutimonas</taxon>
    </lineage>
</organism>
<dbReference type="PANTHER" id="PTHR48111">
    <property type="entry name" value="REGULATOR OF RPOS"/>
    <property type="match status" value="1"/>
</dbReference>
<evidence type="ECO:0000313" key="11">
    <source>
        <dbReference type="Proteomes" id="UP000554144"/>
    </source>
</evidence>
<dbReference type="SMART" id="SM00342">
    <property type="entry name" value="HTH_ARAC"/>
    <property type="match status" value="1"/>
</dbReference>
<dbReference type="GO" id="GO:0005829">
    <property type="term" value="C:cytosol"/>
    <property type="evidence" value="ECO:0007669"/>
    <property type="project" value="TreeGrafter"/>
</dbReference>
<dbReference type="Pfam" id="PF00072">
    <property type="entry name" value="Response_reg"/>
    <property type="match status" value="1"/>
</dbReference>
<evidence type="ECO:0000313" key="10">
    <source>
        <dbReference type="EMBL" id="NYT84962.1"/>
    </source>
</evidence>
<keyword evidence="3" id="KW-0805">Transcription regulation</keyword>
<dbReference type="InterPro" id="IPR018062">
    <property type="entry name" value="HTH_AraC-typ_CS"/>
</dbReference>
<evidence type="ECO:0000256" key="1">
    <source>
        <dbReference type="ARBA" id="ARBA00022553"/>
    </source>
</evidence>
<dbReference type="SUPFAM" id="SSF46689">
    <property type="entry name" value="Homeodomain-like"/>
    <property type="match status" value="2"/>
</dbReference>
<dbReference type="InterPro" id="IPR020449">
    <property type="entry name" value="Tscrpt_reg_AraC-type_HTH"/>
</dbReference>
<dbReference type="InterPro" id="IPR009057">
    <property type="entry name" value="Homeodomain-like_sf"/>
</dbReference>
<feature type="compositionally biased region" description="Polar residues" evidence="7">
    <location>
        <begin position="263"/>
        <end position="272"/>
    </location>
</feature>
<dbReference type="GO" id="GO:0032993">
    <property type="term" value="C:protein-DNA complex"/>
    <property type="evidence" value="ECO:0007669"/>
    <property type="project" value="TreeGrafter"/>
</dbReference>
<evidence type="ECO:0000256" key="3">
    <source>
        <dbReference type="ARBA" id="ARBA00023015"/>
    </source>
</evidence>
<evidence type="ECO:0000256" key="2">
    <source>
        <dbReference type="ARBA" id="ARBA00023012"/>
    </source>
</evidence>
<dbReference type="OrthoDB" id="9801101at2"/>
<dbReference type="RefSeq" id="WP_130037642.1">
    <property type="nucleotide sequence ID" value="NZ_JACCEV010000001.1"/>
</dbReference>
<keyword evidence="2" id="KW-0902">Two-component regulatory system</keyword>
<dbReference type="InterPro" id="IPR018060">
    <property type="entry name" value="HTH_AraC"/>
</dbReference>
<name>A0A853GXW1_9BURK</name>
<feature type="modified residue" description="4-aspartylphosphate" evidence="6">
    <location>
        <position position="63"/>
    </location>
</feature>
<dbReference type="PRINTS" id="PR00032">
    <property type="entry name" value="HTHARAC"/>
</dbReference>
<evidence type="ECO:0000256" key="4">
    <source>
        <dbReference type="ARBA" id="ARBA00023125"/>
    </source>
</evidence>
<feature type="domain" description="Response regulatory" evidence="9">
    <location>
        <begin position="14"/>
        <end position="130"/>
    </location>
</feature>
<sequence>MNNTLAQPAEATPHLLIIDDRLDELRLLIDVVRGQGYRLSIAFDGAQGYQRAQALQPDLILLDVHMPVMNGFDASRLLQSDPATSHIPIIFLTSASDLDSRLEGLTSGGVDYVIKPFEQEEVLARIRIHLKSKNSQEPQEAVKPGGRSQKDMTLVKAACSYLSTRLSKPPTQEKLAQALNTNEKRLIRAFRKELNLTVFEYIREQRIKQASQMLLETSLLIIEIAEELGFSSPANFATAFRAQVGITPSEFREHGGGPPATLTDINDSASIE</sequence>
<accession>A0A853GXW1</accession>
<dbReference type="SUPFAM" id="SSF52172">
    <property type="entry name" value="CheY-like"/>
    <property type="match status" value="1"/>
</dbReference>
<dbReference type="PROSITE" id="PS00041">
    <property type="entry name" value="HTH_ARAC_FAMILY_1"/>
    <property type="match status" value="1"/>
</dbReference>
<protein>
    <submittedName>
        <fullName evidence="10">Helix-turn-helix domain-containing protein</fullName>
    </submittedName>
</protein>
<dbReference type="PANTHER" id="PTHR48111:SF1">
    <property type="entry name" value="TWO-COMPONENT RESPONSE REGULATOR ORR33"/>
    <property type="match status" value="1"/>
</dbReference>
<dbReference type="CDD" id="cd19920">
    <property type="entry name" value="REC_PA4781-like"/>
    <property type="match status" value="1"/>
</dbReference>
<evidence type="ECO:0000256" key="5">
    <source>
        <dbReference type="ARBA" id="ARBA00023163"/>
    </source>
</evidence>
<dbReference type="EMBL" id="JACCEV010000001">
    <property type="protein sequence ID" value="NYT84962.1"/>
    <property type="molecule type" value="Genomic_DNA"/>
</dbReference>
<gene>
    <name evidence="10" type="ORF">H0A62_05035</name>
</gene>
<dbReference type="GO" id="GO:0003700">
    <property type="term" value="F:DNA-binding transcription factor activity"/>
    <property type="evidence" value="ECO:0007669"/>
    <property type="project" value="InterPro"/>
</dbReference>
<evidence type="ECO:0000259" key="8">
    <source>
        <dbReference type="PROSITE" id="PS01124"/>
    </source>
</evidence>
<proteinExistence type="predicted"/>
<dbReference type="SMART" id="SM00448">
    <property type="entry name" value="REC"/>
    <property type="match status" value="1"/>
</dbReference>
<dbReference type="InterPro" id="IPR011006">
    <property type="entry name" value="CheY-like_superfamily"/>
</dbReference>
<dbReference type="GO" id="GO:0000976">
    <property type="term" value="F:transcription cis-regulatory region binding"/>
    <property type="evidence" value="ECO:0007669"/>
    <property type="project" value="TreeGrafter"/>
</dbReference>
<feature type="domain" description="HTH araC/xylS-type" evidence="8">
    <location>
        <begin position="156"/>
        <end position="254"/>
    </location>
</feature>
<dbReference type="Gene3D" id="1.10.10.60">
    <property type="entry name" value="Homeodomain-like"/>
    <property type="match status" value="2"/>
</dbReference>
<dbReference type="GO" id="GO:0000156">
    <property type="term" value="F:phosphorelay response regulator activity"/>
    <property type="evidence" value="ECO:0007669"/>
    <property type="project" value="TreeGrafter"/>
</dbReference>
<keyword evidence="4" id="KW-0238">DNA-binding</keyword>